<feature type="compositionally biased region" description="Basic and acidic residues" evidence="1">
    <location>
        <begin position="457"/>
        <end position="469"/>
    </location>
</feature>
<feature type="region of interest" description="Disordered" evidence="1">
    <location>
        <begin position="532"/>
        <end position="582"/>
    </location>
</feature>
<evidence type="ECO:0000256" key="1">
    <source>
        <dbReference type="SAM" id="MobiDB-lite"/>
    </source>
</evidence>
<dbReference type="Proteomes" id="UP001470230">
    <property type="component" value="Unassembled WGS sequence"/>
</dbReference>
<evidence type="ECO:0000313" key="3">
    <source>
        <dbReference type="Proteomes" id="UP001470230"/>
    </source>
</evidence>
<name>A0ABR2K527_9EUKA</name>
<comment type="caution">
    <text evidence="2">The sequence shown here is derived from an EMBL/GenBank/DDBJ whole genome shotgun (WGS) entry which is preliminary data.</text>
</comment>
<feature type="region of interest" description="Disordered" evidence="1">
    <location>
        <begin position="153"/>
        <end position="208"/>
    </location>
</feature>
<protein>
    <submittedName>
        <fullName evidence="2">Uncharacterized protein</fullName>
    </submittedName>
</protein>
<keyword evidence="3" id="KW-1185">Reference proteome</keyword>
<feature type="compositionally biased region" description="Polar residues" evidence="1">
    <location>
        <begin position="415"/>
        <end position="428"/>
    </location>
</feature>
<accession>A0ABR2K527</accession>
<feature type="compositionally biased region" description="Low complexity" evidence="1">
    <location>
        <begin position="273"/>
        <end position="290"/>
    </location>
</feature>
<feature type="compositionally biased region" description="Polar residues" evidence="1">
    <location>
        <begin position="8"/>
        <end position="20"/>
    </location>
</feature>
<evidence type="ECO:0000313" key="2">
    <source>
        <dbReference type="EMBL" id="KAK8885170.1"/>
    </source>
</evidence>
<gene>
    <name evidence="2" type="ORF">M9Y10_044299</name>
</gene>
<reference evidence="2 3" key="1">
    <citation type="submission" date="2024-04" db="EMBL/GenBank/DDBJ databases">
        <title>Tritrichomonas musculus Genome.</title>
        <authorList>
            <person name="Alves-Ferreira E."/>
            <person name="Grigg M."/>
            <person name="Lorenzi H."/>
            <person name="Galac M."/>
        </authorList>
    </citation>
    <scope>NUCLEOTIDE SEQUENCE [LARGE SCALE GENOMIC DNA]</scope>
    <source>
        <strain evidence="2 3">EAF2021</strain>
    </source>
</reference>
<feature type="compositionally biased region" description="Low complexity" evidence="1">
    <location>
        <begin position="57"/>
        <end position="78"/>
    </location>
</feature>
<dbReference type="EMBL" id="JAPFFF010000008">
    <property type="protein sequence ID" value="KAK8885170.1"/>
    <property type="molecule type" value="Genomic_DNA"/>
</dbReference>
<organism evidence="2 3">
    <name type="scientific">Tritrichomonas musculus</name>
    <dbReference type="NCBI Taxonomy" id="1915356"/>
    <lineage>
        <taxon>Eukaryota</taxon>
        <taxon>Metamonada</taxon>
        <taxon>Parabasalia</taxon>
        <taxon>Tritrichomonadida</taxon>
        <taxon>Tritrichomonadidae</taxon>
        <taxon>Tritrichomonas</taxon>
    </lineage>
</organism>
<feature type="region of interest" description="Disordered" evidence="1">
    <location>
        <begin position="337"/>
        <end position="508"/>
    </location>
</feature>
<feature type="compositionally biased region" description="Polar residues" evidence="1">
    <location>
        <begin position="439"/>
        <end position="455"/>
    </location>
</feature>
<feature type="region of interest" description="Disordered" evidence="1">
    <location>
        <begin position="267"/>
        <end position="310"/>
    </location>
</feature>
<feature type="compositionally biased region" description="Polar residues" evidence="1">
    <location>
        <begin position="345"/>
        <end position="365"/>
    </location>
</feature>
<feature type="region of interest" description="Disordered" evidence="1">
    <location>
        <begin position="1"/>
        <end position="20"/>
    </location>
</feature>
<proteinExistence type="predicted"/>
<feature type="compositionally biased region" description="Basic residues" evidence="1">
    <location>
        <begin position="470"/>
        <end position="479"/>
    </location>
</feature>
<feature type="compositionally biased region" description="Polar residues" evidence="1">
    <location>
        <begin position="541"/>
        <end position="571"/>
    </location>
</feature>
<sequence length="582" mass="68158">MFFPSRAFAQQNNPPPNTSRYRSYLMSNYPSGLENQSPQNFYSRNYDYNYKLEQPYSGSSYYRSRSSSDQSTSRYYGSDKPSYNVSNVSKYYPSAIYNNDSNRPTQAPVYQYKSRYDCYDETSLETRYGIKISNERTYYQPSYQYQNRTQMNSQYQNTQEPPSYCNPSKYKTRNETNYYASSPKKVENKKRRRAESVNPHANYKSDFYNFDQPNRNCDYISSNIRQDQPVDFSYIAHKYGNFQKKNEKSNFQRKYPLILTNDEPLFKTAQSPNQSNDSSSEYDSSQSSSSPDIKTTKSHKKEEMRPFDPNRQLFSKAQNEVFQQYAEQRINEIRAARGQPPYQPPTQSKQPQSNQQSHQIPSRQEPNYYLPNYDRKPYESQIVKTKSKSKRNASVQQKRQPEVKFAFKSNEQEPAYTSQRSGSSNNYAPDSHDDLVRRTSPNKLSPTSHKYTYNEQYDYRQQQHADKHHDKQKKQKKSKHDRESPQSPKNTYSKKNMSSDSDDKEDSADIVSRLAKFRKTIEESKKTERQLGELLGCNETPKVQSSTEEGNNNFLSETDSLASAKANQNEFLSEPSLIFEGQ</sequence>
<feature type="region of interest" description="Disordered" evidence="1">
    <location>
        <begin position="57"/>
        <end position="82"/>
    </location>
</feature>